<dbReference type="SMART" id="SM00609">
    <property type="entry name" value="VIT"/>
    <property type="match status" value="1"/>
</dbReference>
<dbReference type="InterPro" id="IPR013694">
    <property type="entry name" value="VIT"/>
</dbReference>
<name>V4BI99_LOTGI</name>
<dbReference type="RefSeq" id="XP_009061044.1">
    <property type="nucleotide sequence ID" value="XM_009062796.1"/>
</dbReference>
<dbReference type="CTD" id="20232577"/>
<feature type="domain" description="VWFA" evidence="1">
    <location>
        <begin position="243"/>
        <end position="410"/>
    </location>
</feature>
<dbReference type="HOGENOM" id="CLU_046425_0_0_1"/>
<dbReference type="PANTHER" id="PTHR10338">
    <property type="entry name" value="INTER-ALPHA-TRYPSIN INHIBITOR HEAVY CHAIN FAMILY MEMBER"/>
    <property type="match status" value="1"/>
</dbReference>
<keyword evidence="4" id="KW-1185">Reference proteome</keyword>
<feature type="non-terminal residue" evidence="3">
    <location>
        <position position="410"/>
    </location>
</feature>
<dbReference type="SUPFAM" id="SSF53300">
    <property type="entry name" value="vWA-like"/>
    <property type="match status" value="1"/>
</dbReference>
<dbReference type="InterPro" id="IPR036465">
    <property type="entry name" value="vWFA_dom_sf"/>
</dbReference>
<evidence type="ECO:0000259" key="1">
    <source>
        <dbReference type="PROSITE" id="PS50234"/>
    </source>
</evidence>
<dbReference type="Proteomes" id="UP000030746">
    <property type="component" value="Unassembled WGS sequence"/>
</dbReference>
<accession>V4BI99</accession>
<feature type="domain" description="VIT" evidence="2">
    <location>
        <begin position="1"/>
        <end position="117"/>
    </location>
</feature>
<dbReference type="GeneID" id="20232577"/>
<dbReference type="InterPro" id="IPR002035">
    <property type="entry name" value="VWF_A"/>
</dbReference>
<dbReference type="AlphaFoldDB" id="V4BI99"/>
<proteinExistence type="predicted"/>
<dbReference type="Gene3D" id="3.40.50.410">
    <property type="entry name" value="von Willebrand factor, type A domain"/>
    <property type="match status" value="1"/>
</dbReference>
<gene>
    <name evidence="3" type="ORF">LOTGIDRAFT_126268</name>
</gene>
<dbReference type="OrthoDB" id="299997at2759"/>
<dbReference type="PROSITE" id="PS51468">
    <property type="entry name" value="VIT"/>
    <property type="match status" value="1"/>
</dbReference>
<dbReference type="Pfam" id="PF08487">
    <property type="entry name" value="VIT"/>
    <property type="match status" value="1"/>
</dbReference>
<dbReference type="OMA" id="TTESEHH"/>
<evidence type="ECO:0000259" key="2">
    <source>
        <dbReference type="PROSITE" id="PS51468"/>
    </source>
</evidence>
<dbReference type="SMART" id="SM00327">
    <property type="entry name" value="VWA"/>
    <property type="match status" value="1"/>
</dbReference>
<protein>
    <recommendedName>
        <fullName evidence="5">VWFA domain-containing protein</fullName>
    </recommendedName>
</protein>
<evidence type="ECO:0000313" key="4">
    <source>
        <dbReference type="Proteomes" id="UP000030746"/>
    </source>
</evidence>
<reference evidence="3 4" key="1">
    <citation type="journal article" date="2013" name="Nature">
        <title>Insights into bilaterian evolution from three spiralian genomes.</title>
        <authorList>
            <person name="Simakov O."/>
            <person name="Marletaz F."/>
            <person name="Cho S.J."/>
            <person name="Edsinger-Gonzales E."/>
            <person name="Havlak P."/>
            <person name="Hellsten U."/>
            <person name="Kuo D.H."/>
            <person name="Larsson T."/>
            <person name="Lv J."/>
            <person name="Arendt D."/>
            <person name="Savage R."/>
            <person name="Osoegawa K."/>
            <person name="de Jong P."/>
            <person name="Grimwood J."/>
            <person name="Chapman J.A."/>
            <person name="Shapiro H."/>
            <person name="Aerts A."/>
            <person name="Otillar R.P."/>
            <person name="Terry A.Y."/>
            <person name="Boore J.L."/>
            <person name="Grigoriev I.V."/>
            <person name="Lindberg D.R."/>
            <person name="Seaver E.C."/>
            <person name="Weisblat D.A."/>
            <person name="Putnam N.H."/>
            <person name="Rokhsar D.S."/>
        </authorList>
    </citation>
    <scope>NUCLEOTIDE SEQUENCE [LARGE SCALE GENOMIC DNA]</scope>
</reference>
<evidence type="ECO:0008006" key="5">
    <source>
        <dbReference type="Google" id="ProtNLM"/>
    </source>
</evidence>
<dbReference type="EMBL" id="KB202719">
    <property type="protein sequence ID" value="ESO88334.1"/>
    <property type="molecule type" value="Genomic_DNA"/>
</dbReference>
<dbReference type="PANTHER" id="PTHR10338:SF108">
    <property type="entry name" value="INTER-ALPHA-TRYPSIN INHIBITOR HEAVY CHAIN H4-LIKE PROTEIN"/>
    <property type="match status" value="1"/>
</dbReference>
<evidence type="ECO:0000313" key="3">
    <source>
        <dbReference type="EMBL" id="ESO88334.1"/>
    </source>
</evidence>
<dbReference type="PROSITE" id="PS50234">
    <property type="entry name" value="VWFA"/>
    <property type="match status" value="1"/>
</dbReference>
<sequence length="410" mass="45747">MKNYFINSFVQNHFATVRYTIHVENEHSETVSSTFVLPIPQDTFIASFSAIIDGVEYAGEMVLNENISTEDNGTNTQTALTAQVRKRLIDDPKRNIFEIDLTLAADKETTFIVTYYERLIRKGSHYKQRLIVEPGQLVDTLLVNAIFLEDQGFETFSYMLPMANDFHDASSDLASLLETPTKRSLLYQLSRDQQLAASYQGVAGEVIITYDLNSTQGAGMVDVKDEYFVHYFTPSGLKPIDKNILFVLDTSGSMAGIKIQQLRESMLTILDNLNPDDNFNILRFESNTSTLFDYPVEANLTNIEEAMILVNDTIKAGGGTAINDALLEAIISLKALPNKSRRAQLIFFLTDGGATVGVTSRKKILQNVKSENDGSISIYCLGFGVNSDDKFLKELAKENRGIYAKIPEDT</sequence>
<dbReference type="KEGG" id="lgi:LOTGIDRAFT_126268"/>
<organism evidence="3 4">
    <name type="scientific">Lottia gigantea</name>
    <name type="common">Giant owl limpet</name>
    <dbReference type="NCBI Taxonomy" id="225164"/>
    <lineage>
        <taxon>Eukaryota</taxon>
        <taxon>Metazoa</taxon>
        <taxon>Spiralia</taxon>
        <taxon>Lophotrochozoa</taxon>
        <taxon>Mollusca</taxon>
        <taxon>Gastropoda</taxon>
        <taxon>Patellogastropoda</taxon>
        <taxon>Lottioidea</taxon>
        <taxon>Lottiidae</taxon>
        <taxon>Lottia</taxon>
    </lineage>
</organism>
<dbReference type="InterPro" id="IPR050934">
    <property type="entry name" value="ITIH"/>
</dbReference>
<dbReference type="Pfam" id="PF00092">
    <property type="entry name" value="VWA"/>
    <property type="match status" value="1"/>
</dbReference>